<comment type="caution">
    <text evidence="1">The sequence shown here is derived from an EMBL/GenBank/DDBJ whole genome shotgun (WGS) entry which is preliminary data.</text>
</comment>
<gene>
    <name evidence="1" type="ORF">F4821DRAFT_239244</name>
</gene>
<dbReference type="Proteomes" id="UP001497680">
    <property type="component" value="Unassembled WGS sequence"/>
</dbReference>
<sequence>MYYLAYRSVGKHGYHAPEQFGPEWEKTGYLGNGPEVSEDPVAGNYGSHTNVWGMALVSDETFVV</sequence>
<protein>
    <submittedName>
        <fullName evidence="1">Uncharacterized protein</fullName>
    </submittedName>
</protein>
<evidence type="ECO:0000313" key="2">
    <source>
        <dbReference type="Proteomes" id="UP001497680"/>
    </source>
</evidence>
<dbReference type="EMBL" id="MU394319">
    <property type="protein sequence ID" value="KAI6086053.1"/>
    <property type="molecule type" value="Genomic_DNA"/>
</dbReference>
<evidence type="ECO:0000313" key="1">
    <source>
        <dbReference type="EMBL" id="KAI6086053.1"/>
    </source>
</evidence>
<accession>A0ACC0D023</accession>
<organism evidence="1 2">
    <name type="scientific">Hypoxylon rubiginosum</name>
    <dbReference type="NCBI Taxonomy" id="110542"/>
    <lineage>
        <taxon>Eukaryota</taxon>
        <taxon>Fungi</taxon>
        <taxon>Dikarya</taxon>
        <taxon>Ascomycota</taxon>
        <taxon>Pezizomycotina</taxon>
        <taxon>Sordariomycetes</taxon>
        <taxon>Xylariomycetidae</taxon>
        <taxon>Xylariales</taxon>
        <taxon>Hypoxylaceae</taxon>
        <taxon>Hypoxylon</taxon>
    </lineage>
</organism>
<keyword evidence="2" id="KW-1185">Reference proteome</keyword>
<proteinExistence type="predicted"/>
<name>A0ACC0D023_9PEZI</name>
<reference evidence="1 2" key="1">
    <citation type="journal article" date="2022" name="New Phytol.">
        <title>Ecological generalism drives hyperdiversity of secondary metabolite gene clusters in xylarialean endophytes.</title>
        <authorList>
            <person name="Franco M.E.E."/>
            <person name="Wisecaver J.H."/>
            <person name="Arnold A.E."/>
            <person name="Ju Y.M."/>
            <person name="Slot J.C."/>
            <person name="Ahrendt S."/>
            <person name="Moore L.P."/>
            <person name="Eastman K.E."/>
            <person name="Scott K."/>
            <person name="Konkel Z."/>
            <person name="Mondo S.J."/>
            <person name="Kuo A."/>
            <person name="Hayes R.D."/>
            <person name="Haridas S."/>
            <person name="Andreopoulos B."/>
            <person name="Riley R."/>
            <person name="LaButti K."/>
            <person name="Pangilinan J."/>
            <person name="Lipzen A."/>
            <person name="Amirebrahimi M."/>
            <person name="Yan J."/>
            <person name="Adam C."/>
            <person name="Keymanesh K."/>
            <person name="Ng V."/>
            <person name="Louie K."/>
            <person name="Northen T."/>
            <person name="Drula E."/>
            <person name="Henrissat B."/>
            <person name="Hsieh H.M."/>
            <person name="Youens-Clark K."/>
            <person name="Lutzoni F."/>
            <person name="Miadlikowska J."/>
            <person name="Eastwood D.C."/>
            <person name="Hamelin R.C."/>
            <person name="Grigoriev I.V."/>
            <person name="U'Ren J.M."/>
        </authorList>
    </citation>
    <scope>NUCLEOTIDE SEQUENCE [LARGE SCALE GENOMIC DNA]</scope>
    <source>
        <strain evidence="1 2">ER1909</strain>
    </source>
</reference>